<feature type="transmembrane region" description="Helical" evidence="1">
    <location>
        <begin position="216"/>
        <end position="237"/>
    </location>
</feature>
<proteinExistence type="predicted"/>
<evidence type="ECO:0000256" key="1">
    <source>
        <dbReference type="SAM" id="Phobius"/>
    </source>
</evidence>
<name>A0AAV2FJ00_9ROSI</name>
<keyword evidence="1" id="KW-1133">Transmembrane helix</keyword>
<gene>
    <name evidence="3" type="ORF">LTRI10_LOCUS38243</name>
</gene>
<keyword evidence="4" id="KW-1185">Reference proteome</keyword>
<feature type="transmembrane region" description="Helical" evidence="1">
    <location>
        <begin position="159"/>
        <end position="178"/>
    </location>
</feature>
<dbReference type="EMBL" id="OZ034819">
    <property type="protein sequence ID" value="CAL1397982.1"/>
    <property type="molecule type" value="Genomic_DNA"/>
</dbReference>
<dbReference type="PANTHER" id="PTHR34274:SF7">
    <property type="entry name" value="TRANSMEMBRANE PROTEIN"/>
    <property type="match status" value="1"/>
</dbReference>
<dbReference type="PANTHER" id="PTHR34274">
    <property type="entry name" value="TRANSMEMBRANE PROTEIN"/>
    <property type="match status" value="1"/>
</dbReference>
<keyword evidence="1" id="KW-0472">Membrane</keyword>
<protein>
    <recommendedName>
        <fullName evidence="2">DUF7865 domain-containing protein</fullName>
    </recommendedName>
</protein>
<keyword evidence="1" id="KW-0812">Transmembrane</keyword>
<sequence>MESPESTSFSNSLSPAPFLNSTHSHRFQFSSSLHPYHYQLTPTQQRKPQSQSLPPEISDRNLLAGKRGAEIGIARERNVSSFLLLLLLQMPPSPQPPSPPLLAFRLICLLHSAIAITSGTLMVFSMREIYTFTHGAETAAKLMGSTPEDQILIRTSDSFSGLLLFAIGFILFMVSFVRDRDFQTFFAKGCTVLHVFMAMWRVYFGTRVEALAWDGLRQTVGDFLLALSWVFFLVYSWREKYD</sequence>
<accession>A0AAV2FJ00</accession>
<reference evidence="3 4" key="1">
    <citation type="submission" date="2024-04" db="EMBL/GenBank/DDBJ databases">
        <authorList>
            <person name="Fracassetti M."/>
        </authorList>
    </citation>
    <scope>NUCLEOTIDE SEQUENCE [LARGE SCALE GENOMIC DNA]</scope>
</reference>
<evidence type="ECO:0000259" key="2">
    <source>
        <dbReference type="Pfam" id="PF25266"/>
    </source>
</evidence>
<dbReference type="Pfam" id="PF25266">
    <property type="entry name" value="DUF7865"/>
    <property type="match status" value="1"/>
</dbReference>
<feature type="domain" description="DUF7865" evidence="2">
    <location>
        <begin position="103"/>
        <end position="230"/>
    </location>
</feature>
<dbReference type="Proteomes" id="UP001497516">
    <property type="component" value="Chromosome 6"/>
</dbReference>
<feature type="transmembrane region" description="Helical" evidence="1">
    <location>
        <begin position="185"/>
        <end position="204"/>
    </location>
</feature>
<evidence type="ECO:0000313" key="3">
    <source>
        <dbReference type="EMBL" id="CAL1397982.1"/>
    </source>
</evidence>
<dbReference type="InterPro" id="IPR057187">
    <property type="entry name" value="DUF7865"/>
</dbReference>
<organism evidence="3 4">
    <name type="scientific">Linum trigynum</name>
    <dbReference type="NCBI Taxonomy" id="586398"/>
    <lineage>
        <taxon>Eukaryota</taxon>
        <taxon>Viridiplantae</taxon>
        <taxon>Streptophyta</taxon>
        <taxon>Embryophyta</taxon>
        <taxon>Tracheophyta</taxon>
        <taxon>Spermatophyta</taxon>
        <taxon>Magnoliopsida</taxon>
        <taxon>eudicotyledons</taxon>
        <taxon>Gunneridae</taxon>
        <taxon>Pentapetalae</taxon>
        <taxon>rosids</taxon>
        <taxon>fabids</taxon>
        <taxon>Malpighiales</taxon>
        <taxon>Linaceae</taxon>
        <taxon>Linum</taxon>
    </lineage>
</organism>
<evidence type="ECO:0000313" key="4">
    <source>
        <dbReference type="Proteomes" id="UP001497516"/>
    </source>
</evidence>
<dbReference type="AlphaFoldDB" id="A0AAV2FJ00"/>